<dbReference type="AlphaFoldDB" id="A0A1W6MRH8"/>
<dbReference type="Proteomes" id="UP000193978">
    <property type="component" value="Chromosome"/>
</dbReference>
<organism evidence="1 2">
    <name type="scientific">Methylocystis bryophila</name>
    <dbReference type="NCBI Taxonomy" id="655015"/>
    <lineage>
        <taxon>Bacteria</taxon>
        <taxon>Pseudomonadati</taxon>
        <taxon>Pseudomonadota</taxon>
        <taxon>Alphaproteobacteria</taxon>
        <taxon>Hyphomicrobiales</taxon>
        <taxon>Methylocystaceae</taxon>
        <taxon>Methylocystis</taxon>
    </lineage>
</organism>
<evidence type="ECO:0000313" key="1">
    <source>
        <dbReference type="EMBL" id="ARN80210.1"/>
    </source>
</evidence>
<keyword evidence="2" id="KW-1185">Reference proteome</keyword>
<name>A0A1W6MRH8_9HYPH</name>
<protein>
    <submittedName>
        <fullName evidence="1">Uncharacterized protein</fullName>
    </submittedName>
</protein>
<dbReference type="EMBL" id="CP019948">
    <property type="protein sequence ID" value="ARN80210.1"/>
    <property type="molecule type" value="Genomic_DNA"/>
</dbReference>
<dbReference type="KEGG" id="mbry:B1812_02920"/>
<gene>
    <name evidence="1" type="ORF">B1812_02920</name>
</gene>
<sequence length="161" mass="17722">MAALLASTPLRADEATWFFTPKEGNEPTKFGYTSGFSGESIFVFGRCESDGHGAKYVQMEISFKNAALAELVGSEAYPWVNFVTDGEAMKFAIEQLSLDEAGPSLWTSKVGNLSKDLFEELAITKKLSMQLLANDKVLDVYQAPSDRGRKEAMAQVLKECF</sequence>
<reference evidence="1 2" key="1">
    <citation type="submission" date="2017-02" db="EMBL/GenBank/DDBJ databases">
        <authorList>
            <person name="Peterson S.W."/>
        </authorList>
    </citation>
    <scope>NUCLEOTIDE SEQUENCE [LARGE SCALE GENOMIC DNA]</scope>
    <source>
        <strain evidence="1 2">S285</strain>
    </source>
</reference>
<accession>A0A1W6MRH8</accession>
<evidence type="ECO:0000313" key="2">
    <source>
        <dbReference type="Proteomes" id="UP000193978"/>
    </source>
</evidence>
<proteinExistence type="predicted"/>